<keyword evidence="4 7" id="KW-0067">ATP-binding</keyword>
<reference evidence="13" key="3">
    <citation type="submission" date="2015-04" db="UniProtKB">
        <authorList>
            <consortium name="EnsemblPlants"/>
        </authorList>
    </citation>
    <scope>IDENTIFICATION</scope>
    <source>
        <strain evidence="13">cv. Jemalong A17</strain>
    </source>
</reference>
<dbReference type="KEGG" id="mtr:11407487"/>
<gene>
    <name evidence="13" type="primary">11407487</name>
    <name evidence="11" type="ordered locus">MTR_1g082920</name>
    <name evidence="12" type="ORF">MtrunA17_Chr1g0191851</name>
</gene>
<dbReference type="GO" id="GO:0005874">
    <property type="term" value="C:microtubule"/>
    <property type="evidence" value="ECO:0000318"/>
    <property type="project" value="GO_Central"/>
</dbReference>
<reference evidence="12" key="4">
    <citation type="journal article" date="2018" name="Nat. Plants">
        <title>Whole-genome landscape of Medicago truncatula symbiotic genes.</title>
        <authorList>
            <person name="Pecrix Y."/>
            <person name="Gamas P."/>
            <person name="Carrere S."/>
        </authorList>
    </citation>
    <scope>NUCLEOTIDE SEQUENCE</scope>
    <source>
        <tissue evidence="12">Leaves</tissue>
    </source>
</reference>
<dbReference type="GO" id="GO:0005524">
    <property type="term" value="F:ATP binding"/>
    <property type="evidence" value="ECO:0007669"/>
    <property type="project" value="UniProtKB-UniRule"/>
</dbReference>
<evidence type="ECO:0000256" key="1">
    <source>
        <dbReference type="ARBA" id="ARBA00010899"/>
    </source>
</evidence>
<dbReference type="EnsemblPlants" id="AES61362">
    <property type="protein sequence ID" value="AES61362"/>
    <property type="gene ID" value="MTR_1g082920"/>
</dbReference>
<reference evidence="11 14" key="1">
    <citation type="journal article" date="2011" name="Nature">
        <title>The Medicago genome provides insight into the evolution of rhizobial symbioses.</title>
        <authorList>
            <person name="Young N.D."/>
            <person name="Debelle F."/>
            <person name="Oldroyd G.E."/>
            <person name="Geurts R."/>
            <person name="Cannon S.B."/>
            <person name="Udvardi M.K."/>
            <person name="Benedito V.A."/>
            <person name="Mayer K.F."/>
            <person name="Gouzy J."/>
            <person name="Schoof H."/>
            <person name="Van de Peer Y."/>
            <person name="Proost S."/>
            <person name="Cook D.R."/>
            <person name="Meyers B.C."/>
            <person name="Spannagl M."/>
            <person name="Cheung F."/>
            <person name="De Mita S."/>
            <person name="Krishnakumar V."/>
            <person name="Gundlach H."/>
            <person name="Zhou S."/>
            <person name="Mudge J."/>
            <person name="Bharti A.K."/>
            <person name="Murray J.D."/>
            <person name="Naoumkina M.A."/>
            <person name="Rosen B."/>
            <person name="Silverstein K.A."/>
            <person name="Tang H."/>
            <person name="Rombauts S."/>
            <person name="Zhao P.X."/>
            <person name="Zhou P."/>
            <person name="Barbe V."/>
            <person name="Bardou P."/>
            <person name="Bechner M."/>
            <person name="Bellec A."/>
            <person name="Berger A."/>
            <person name="Berges H."/>
            <person name="Bidwell S."/>
            <person name="Bisseling T."/>
            <person name="Choisne N."/>
            <person name="Couloux A."/>
            <person name="Denny R."/>
            <person name="Deshpande S."/>
            <person name="Dai X."/>
            <person name="Doyle J.J."/>
            <person name="Dudez A.M."/>
            <person name="Farmer A.D."/>
            <person name="Fouteau S."/>
            <person name="Franken C."/>
            <person name="Gibelin C."/>
            <person name="Gish J."/>
            <person name="Goldstein S."/>
            <person name="Gonzalez A.J."/>
            <person name="Green P.J."/>
            <person name="Hallab A."/>
            <person name="Hartog M."/>
            <person name="Hua A."/>
            <person name="Humphray S.J."/>
            <person name="Jeong D.H."/>
            <person name="Jing Y."/>
            <person name="Jocker A."/>
            <person name="Kenton S.M."/>
            <person name="Kim D.J."/>
            <person name="Klee K."/>
            <person name="Lai H."/>
            <person name="Lang C."/>
            <person name="Lin S."/>
            <person name="Macmil S.L."/>
            <person name="Magdelenat G."/>
            <person name="Matthews L."/>
            <person name="McCorrison J."/>
            <person name="Monaghan E.L."/>
            <person name="Mun J.H."/>
            <person name="Najar F.Z."/>
            <person name="Nicholson C."/>
            <person name="Noirot C."/>
            <person name="O'Bleness M."/>
            <person name="Paule C.R."/>
            <person name="Poulain J."/>
            <person name="Prion F."/>
            <person name="Qin B."/>
            <person name="Qu C."/>
            <person name="Retzel E.F."/>
            <person name="Riddle C."/>
            <person name="Sallet E."/>
            <person name="Samain S."/>
            <person name="Samson N."/>
            <person name="Sanders I."/>
            <person name="Saurat O."/>
            <person name="Scarpelli C."/>
            <person name="Schiex T."/>
            <person name="Segurens B."/>
            <person name="Severin A.J."/>
            <person name="Sherrier D.J."/>
            <person name="Shi R."/>
            <person name="Sims S."/>
            <person name="Singer S.R."/>
            <person name="Sinharoy S."/>
            <person name="Sterck L."/>
            <person name="Viollet A."/>
            <person name="Wang B.B."/>
            <person name="Wang K."/>
            <person name="Wang M."/>
            <person name="Wang X."/>
            <person name="Warfsmann J."/>
            <person name="Weissenbach J."/>
            <person name="White D.D."/>
            <person name="White J.D."/>
            <person name="Wiley G.B."/>
            <person name="Wincker P."/>
            <person name="Xing Y."/>
            <person name="Yang L."/>
            <person name="Yao Z."/>
            <person name="Ying F."/>
            <person name="Zhai J."/>
            <person name="Zhou L."/>
            <person name="Zuber A."/>
            <person name="Denarie J."/>
            <person name="Dixon R.A."/>
            <person name="May G.D."/>
            <person name="Schwartz D.C."/>
            <person name="Rogers J."/>
            <person name="Quetier F."/>
            <person name="Town C.D."/>
            <person name="Roe B.A."/>
        </authorList>
    </citation>
    <scope>NUCLEOTIDE SEQUENCE [LARGE SCALE GENOMIC DNA]</scope>
    <source>
        <strain evidence="11">A17</strain>
        <strain evidence="13 14">cv. Jemalong A17</strain>
    </source>
</reference>
<evidence type="ECO:0000256" key="8">
    <source>
        <dbReference type="RuleBase" id="RU000394"/>
    </source>
</evidence>
<dbReference type="SUPFAM" id="SSF52540">
    <property type="entry name" value="P-loop containing nucleoside triphosphate hydrolases"/>
    <property type="match status" value="1"/>
</dbReference>
<keyword evidence="6 7" id="KW-0505">Motor protein</keyword>
<dbReference type="STRING" id="3880.G7I841"/>
<dbReference type="InterPro" id="IPR036961">
    <property type="entry name" value="Kinesin_motor_dom_sf"/>
</dbReference>
<dbReference type="InterPro" id="IPR001752">
    <property type="entry name" value="Kinesin_motor_dom"/>
</dbReference>
<evidence type="ECO:0000313" key="13">
    <source>
        <dbReference type="EnsemblPlants" id="AES61362"/>
    </source>
</evidence>
<dbReference type="PaxDb" id="3880-AES61362"/>
<feature type="region of interest" description="Disordered" evidence="9">
    <location>
        <begin position="29"/>
        <end position="63"/>
    </location>
</feature>
<dbReference type="SMART" id="SM00129">
    <property type="entry name" value="KISc"/>
    <property type="match status" value="1"/>
</dbReference>
<feature type="compositionally biased region" description="Polar residues" evidence="9">
    <location>
        <begin position="554"/>
        <end position="570"/>
    </location>
</feature>
<evidence type="ECO:0000313" key="12">
    <source>
        <dbReference type="EMBL" id="RHN80770.1"/>
    </source>
</evidence>
<dbReference type="CDD" id="cd01366">
    <property type="entry name" value="KISc_C_terminal"/>
    <property type="match status" value="1"/>
</dbReference>
<evidence type="ECO:0000256" key="4">
    <source>
        <dbReference type="ARBA" id="ARBA00022840"/>
    </source>
</evidence>
<protein>
    <recommendedName>
        <fullName evidence="8">Kinesin-like protein</fullName>
    </recommendedName>
</protein>
<keyword evidence="14" id="KW-1185">Reference proteome</keyword>
<dbReference type="GO" id="GO:0003777">
    <property type="term" value="F:microtubule motor activity"/>
    <property type="evidence" value="ECO:0000318"/>
    <property type="project" value="GO_Central"/>
</dbReference>
<dbReference type="EMBL" id="PSQE01000001">
    <property type="protein sequence ID" value="RHN80770.1"/>
    <property type="molecule type" value="Genomic_DNA"/>
</dbReference>
<dbReference type="EMBL" id="CM001217">
    <property type="protein sequence ID" value="AES61362.1"/>
    <property type="molecule type" value="Genomic_DNA"/>
</dbReference>
<evidence type="ECO:0000256" key="9">
    <source>
        <dbReference type="SAM" id="MobiDB-lite"/>
    </source>
</evidence>
<dbReference type="GO" id="GO:0016887">
    <property type="term" value="F:ATP hydrolysis activity"/>
    <property type="evidence" value="ECO:0000318"/>
    <property type="project" value="GO_Central"/>
</dbReference>
<dbReference type="PANTHER" id="PTHR47972">
    <property type="entry name" value="KINESIN-LIKE PROTEIN KLP-3"/>
    <property type="match status" value="1"/>
</dbReference>
<organism evidence="11 14">
    <name type="scientific">Medicago truncatula</name>
    <name type="common">Barrel medic</name>
    <name type="synonym">Medicago tribuloides</name>
    <dbReference type="NCBI Taxonomy" id="3880"/>
    <lineage>
        <taxon>Eukaryota</taxon>
        <taxon>Viridiplantae</taxon>
        <taxon>Streptophyta</taxon>
        <taxon>Embryophyta</taxon>
        <taxon>Tracheophyta</taxon>
        <taxon>Spermatophyta</taxon>
        <taxon>Magnoliopsida</taxon>
        <taxon>eudicotyledons</taxon>
        <taxon>Gunneridae</taxon>
        <taxon>Pentapetalae</taxon>
        <taxon>rosids</taxon>
        <taxon>fabids</taxon>
        <taxon>Fabales</taxon>
        <taxon>Fabaceae</taxon>
        <taxon>Papilionoideae</taxon>
        <taxon>50 kb inversion clade</taxon>
        <taxon>NPAAA clade</taxon>
        <taxon>Hologalegina</taxon>
        <taxon>IRL clade</taxon>
        <taxon>Trifolieae</taxon>
        <taxon>Medicago</taxon>
    </lineage>
</organism>
<dbReference type="OMA" id="KLCDNFD"/>
<dbReference type="OrthoDB" id="3176171at2759"/>
<keyword evidence="12" id="KW-0378">Hydrolase</keyword>
<dbReference type="eggNOG" id="KOG0239">
    <property type="taxonomic scope" value="Eukaryota"/>
</dbReference>
<evidence type="ECO:0000259" key="10">
    <source>
        <dbReference type="PROSITE" id="PS50067"/>
    </source>
</evidence>
<dbReference type="PROSITE" id="PS50067">
    <property type="entry name" value="KINESIN_MOTOR_2"/>
    <property type="match status" value="1"/>
</dbReference>
<keyword evidence="3 7" id="KW-0547">Nucleotide-binding</keyword>
<dbReference type="Proteomes" id="UP000002051">
    <property type="component" value="Unassembled WGS sequence"/>
</dbReference>
<dbReference type="Pfam" id="PF00225">
    <property type="entry name" value="Kinesin"/>
    <property type="match status" value="1"/>
</dbReference>
<dbReference type="Gene3D" id="3.40.850.10">
    <property type="entry name" value="Kinesin motor domain"/>
    <property type="match status" value="1"/>
</dbReference>
<keyword evidence="2 8" id="KW-0493">Microtubule</keyword>
<feature type="region of interest" description="Disordered" evidence="9">
    <location>
        <begin position="713"/>
        <end position="742"/>
    </location>
</feature>
<dbReference type="InterPro" id="IPR019821">
    <property type="entry name" value="Kinesin_motor_CS"/>
</dbReference>
<dbReference type="PANTHER" id="PTHR47972:SF2">
    <property type="entry name" value="KINESIN-LIKE PROTEIN KIN-14S"/>
    <property type="match status" value="1"/>
</dbReference>
<feature type="domain" description="Kinesin motor" evidence="10">
    <location>
        <begin position="147"/>
        <end position="471"/>
    </location>
</feature>
<dbReference type="PRINTS" id="PR00380">
    <property type="entry name" value="KINESINHEAVY"/>
</dbReference>
<evidence type="ECO:0000256" key="6">
    <source>
        <dbReference type="ARBA" id="ARBA00023175"/>
    </source>
</evidence>
<feature type="compositionally biased region" description="Polar residues" evidence="9">
    <location>
        <begin position="606"/>
        <end position="628"/>
    </location>
</feature>
<evidence type="ECO:0000313" key="14">
    <source>
        <dbReference type="Proteomes" id="UP000002051"/>
    </source>
</evidence>
<dbReference type="Proteomes" id="UP000265566">
    <property type="component" value="Chromosome 1"/>
</dbReference>
<dbReference type="Gramene" id="rna4735">
    <property type="protein sequence ID" value="RHN80770.1"/>
    <property type="gene ID" value="gene4735"/>
</dbReference>
<feature type="binding site" evidence="7">
    <location>
        <begin position="230"/>
        <end position="237"/>
    </location>
    <ligand>
        <name>ATP</name>
        <dbReference type="ChEBI" id="CHEBI:30616"/>
    </ligand>
</feature>
<dbReference type="GO" id="GO:0051225">
    <property type="term" value="P:spindle assembly"/>
    <property type="evidence" value="ECO:0000318"/>
    <property type="project" value="GO_Central"/>
</dbReference>
<sequence>MEMNDQSVQIQMLAEKFQLFVRDCELKQSPNAIPSDNDESKKVNENSDSVDENSMSNGIHENSSDLGHTLPILKKVFDLSTKVQDLKKEHLALTDHVKTATESFTSLEVLNSIQLLGSEYELLKRKYLDESSERRRLYNEIIELKGNIRVFCRCRPLSESEKANGFTSVVNFESTLENELQVISSDSSKKPFKFDHVFKPEDNQEAVFSQTKPIATSVLDGFNVCIFAYGQTGTGKTFTMEGTPEERGVNYRTLEELFRLSEERKGVMKYELNVSMLEVYNEKIRDLLVENSAQPTKKLEIKQAAEGTQEVPGLVEARVHGTEDVWELLKTGNRVRSVGSTSANELSSRSHCLLRVTVVGENLINGQKTKSHLWLVDLAGSERVGKTEAEGERLKESQFINKSLSALGDVISALASKASHIPYRNSKLTHILQSSLGGDCKTLMFVQVSPSSADLGETMCSLNFATRVRGIESGPARKQVDLGELFKYKQMAEKAKHDEKETRKLQDSLQTLQLRLAAREYHCKSLQEKVRDLENQIAEERKTRLKQESRSLAAVSSQQPPSYKYTSAHKTMTDKKPPLNPSNLRMPLRRITNFLPPPSPIPPKRYTNQMNGKENSARRTSMTTNTEGLQRPRSRASIAMRPPAQSTTQILKPRRRVSIATLRPEPTSEITTPLRTSTSRFAGGSSVSAAIRSQRGRYSNLFAPLPAIRPTSVDSTPISARGSSKFMGSPVHAQGGSRMGKHPTAIALPRRSLVWSPLRLREMKSSHRKSSLLPSKLQ</sequence>
<dbReference type="HOGENOM" id="CLU_007631_2_1_1"/>
<comment type="similarity">
    <text evidence="1">Belongs to the TRAFAC class myosin-kinesin ATPase superfamily. Kinesin family. KIN-14 subfamily.</text>
</comment>
<dbReference type="InterPro" id="IPR027417">
    <property type="entry name" value="P-loop_NTPase"/>
</dbReference>
<feature type="compositionally biased region" description="Polar residues" evidence="9">
    <location>
        <begin position="52"/>
        <end position="63"/>
    </location>
</feature>
<evidence type="ECO:0000256" key="2">
    <source>
        <dbReference type="ARBA" id="ARBA00022701"/>
    </source>
</evidence>
<name>G7I841_MEDTR</name>
<dbReference type="InterPro" id="IPR027640">
    <property type="entry name" value="Kinesin-like_fam"/>
</dbReference>
<evidence type="ECO:0000256" key="7">
    <source>
        <dbReference type="PROSITE-ProRule" id="PRU00283"/>
    </source>
</evidence>
<feature type="region of interest" description="Disordered" evidence="9">
    <location>
        <begin position="545"/>
        <end position="648"/>
    </location>
</feature>
<accession>G7I841</accession>
<dbReference type="GO" id="GO:0007018">
    <property type="term" value="P:microtubule-based movement"/>
    <property type="evidence" value="ECO:0000318"/>
    <property type="project" value="GO_Central"/>
</dbReference>
<keyword evidence="5" id="KW-0175">Coiled coil</keyword>
<dbReference type="GO" id="GO:0008017">
    <property type="term" value="F:microtubule binding"/>
    <property type="evidence" value="ECO:0000318"/>
    <property type="project" value="GO_Central"/>
</dbReference>
<evidence type="ECO:0000313" key="11">
    <source>
        <dbReference type="EMBL" id="AES61362.1"/>
    </source>
</evidence>
<dbReference type="PROSITE" id="PS00411">
    <property type="entry name" value="KINESIN_MOTOR_1"/>
    <property type="match status" value="1"/>
</dbReference>
<evidence type="ECO:0000256" key="5">
    <source>
        <dbReference type="ARBA" id="ARBA00023054"/>
    </source>
</evidence>
<proteinExistence type="inferred from homology"/>
<reference evidence="11 14" key="2">
    <citation type="journal article" date="2014" name="BMC Genomics">
        <title>An improved genome release (version Mt4.0) for the model legume Medicago truncatula.</title>
        <authorList>
            <person name="Tang H."/>
            <person name="Krishnakumar V."/>
            <person name="Bidwell S."/>
            <person name="Rosen B."/>
            <person name="Chan A."/>
            <person name="Zhou S."/>
            <person name="Gentzbittel L."/>
            <person name="Childs K.L."/>
            <person name="Yandell M."/>
            <person name="Gundlach H."/>
            <person name="Mayer K.F."/>
            <person name="Schwartz D.C."/>
            <person name="Town C.D."/>
        </authorList>
    </citation>
    <scope>GENOME REANNOTATION</scope>
    <source>
        <strain evidence="13 14">cv. Jemalong A17</strain>
    </source>
</reference>
<feature type="compositionally biased region" description="Polar residues" evidence="9">
    <location>
        <begin position="713"/>
        <end position="722"/>
    </location>
</feature>
<evidence type="ECO:0000256" key="3">
    <source>
        <dbReference type="ARBA" id="ARBA00022741"/>
    </source>
</evidence>
<dbReference type="FunFam" id="3.40.850.10:FF:000061">
    <property type="entry name" value="Kinesin-like protein"/>
    <property type="match status" value="1"/>
</dbReference>
<dbReference type="GO" id="GO:0005871">
    <property type="term" value="C:kinesin complex"/>
    <property type="evidence" value="ECO:0000318"/>
    <property type="project" value="GO_Central"/>
</dbReference>
<dbReference type="AlphaFoldDB" id="G7I841"/>
<dbReference type="GO" id="GO:0005737">
    <property type="term" value="C:cytoplasm"/>
    <property type="evidence" value="ECO:0000318"/>
    <property type="project" value="GO_Central"/>
</dbReference>